<evidence type="ECO:0000313" key="1">
    <source>
        <dbReference type="EMBL" id="OGL38800.1"/>
    </source>
</evidence>
<proteinExistence type="predicted"/>
<name>A0A1F7RBS4_9BACT</name>
<dbReference type="InterPro" id="IPR005534">
    <property type="entry name" value="Curli_assmbl/transp-comp_CsgG"/>
</dbReference>
<dbReference type="Gene3D" id="1.25.40.10">
    <property type="entry name" value="Tetratricopeptide repeat domain"/>
    <property type="match status" value="1"/>
</dbReference>
<accession>A0A1F7RBS4</accession>
<dbReference type="PROSITE" id="PS51257">
    <property type="entry name" value="PROKAR_LIPOPROTEIN"/>
    <property type="match status" value="1"/>
</dbReference>
<dbReference type="EMBL" id="MGDB01000135">
    <property type="protein sequence ID" value="OGL38800.1"/>
    <property type="molecule type" value="Genomic_DNA"/>
</dbReference>
<evidence type="ECO:0008006" key="3">
    <source>
        <dbReference type="Google" id="ProtNLM"/>
    </source>
</evidence>
<dbReference type="Pfam" id="PF03783">
    <property type="entry name" value="CsgG"/>
    <property type="match status" value="1"/>
</dbReference>
<protein>
    <recommendedName>
        <fullName evidence="3">Flagellar assembly protein T C-terminal domain-containing protein</fullName>
    </recommendedName>
</protein>
<dbReference type="InterPro" id="IPR011990">
    <property type="entry name" value="TPR-like_helical_dom_sf"/>
</dbReference>
<dbReference type="GO" id="GO:0030288">
    <property type="term" value="C:outer membrane-bounded periplasmic space"/>
    <property type="evidence" value="ECO:0007669"/>
    <property type="project" value="InterPro"/>
</dbReference>
<dbReference type="Gene3D" id="2.60.40.10">
    <property type="entry name" value="Immunoglobulins"/>
    <property type="match status" value="1"/>
</dbReference>
<dbReference type="InterPro" id="IPR013783">
    <property type="entry name" value="Ig-like_fold"/>
</dbReference>
<evidence type="ECO:0000313" key="2">
    <source>
        <dbReference type="Proteomes" id="UP000178526"/>
    </source>
</evidence>
<dbReference type="Proteomes" id="UP000178526">
    <property type="component" value="Unassembled WGS sequence"/>
</dbReference>
<dbReference type="Gene3D" id="3.40.50.10610">
    <property type="entry name" value="ABC-type transport auxiliary lipoprotein component"/>
    <property type="match status" value="1"/>
</dbReference>
<organism evidence="1 2">
    <name type="scientific">Candidatus Schekmanbacteria bacterium GWA2_38_11</name>
    <dbReference type="NCBI Taxonomy" id="1817876"/>
    <lineage>
        <taxon>Bacteria</taxon>
        <taxon>Candidatus Schekmaniibacteriota</taxon>
    </lineage>
</organism>
<dbReference type="AlphaFoldDB" id="A0A1F7RBS4"/>
<dbReference type="SUPFAM" id="SSF48452">
    <property type="entry name" value="TPR-like"/>
    <property type="match status" value="1"/>
</dbReference>
<sequence>MHFKNFLKLSLFSLLFTFLIFLSCYNQKGDSRYYKNGKQYGITEGLFRNRWWNYYERGNSFSEGGFWQEAVEDYKEAITGRDKDQRRARTYGMHFVDYFPHRELGIAFLNLGKYQSAINELEESLMNTDSAKAKYFLNKTRESLLKETGLDRESPVIHLTSKETGLTNGFSTKVSGFVEDDFFVSSIAVNSIPLRIELSEKRIPFEVEVPLGRGKNPIVVKAADLTGKQSQKEFTIAADREGPIVNITSLDILPSGARFKALITGYVYDDSGISSLRINDSEVLKETRKELDFYKEIELAQESEKITFETKDTAGNRTSGQLNPPVSQERGEVLILSHGINDYPKYASTNTMFVAADNIGIPSLIIKLKNLDDFQKVFYEILYIEGNVNSQKEITYLLVNGESLLKRKGKNLFFNYLTKLKKGLNNINIEASDAEGRKAVKSIKVQRETQKVRDIGSRMSISIFPFEKKGIPSALSDIVYDNLINSFKELRVGDLERFNLVERTRLEEILREQKLSQTALLDPKTAVRIGKIMAADGILMGSILETKDAIEIYARLVNTETASIMVGKDVFDQSKSLPSIKTLTDVLALKFENHLPLLEGMLIKKEGKKVFIDIGTNRGLKEEMKFMVFKEGEKIVHPVTGKIMGSDTEILGEAVIESINEDFSKGSLIKEIKPGKIKVMDKVITK</sequence>
<reference evidence="1 2" key="1">
    <citation type="journal article" date="2016" name="Nat. Commun.">
        <title>Thousands of microbial genomes shed light on interconnected biogeochemical processes in an aquifer system.</title>
        <authorList>
            <person name="Anantharaman K."/>
            <person name="Brown C.T."/>
            <person name="Hug L.A."/>
            <person name="Sharon I."/>
            <person name="Castelle C.J."/>
            <person name="Probst A.J."/>
            <person name="Thomas B.C."/>
            <person name="Singh A."/>
            <person name="Wilkins M.J."/>
            <person name="Karaoz U."/>
            <person name="Brodie E.L."/>
            <person name="Williams K.H."/>
            <person name="Hubbard S.S."/>
            <person name="Banfield J.F."/>
        </authorList>
    </citation>
    <scope>NUCLEOTIDE SEQUENCE [LARGE SCALE GENOMIC DNA]</scope>
</reference>
<comment type="caution">
    <text evidence="1">The sequence shown here is derived from an EMBL/GenBank/DDBJ whole genome shotgun (WGS) entry which is preliminary data.</text>
</comment>
<gene>
    <name evidence="1" type="ORF">A2042_00995</name>
</gene>